<evidence type="ECO:0000313" key="4">
    <source>
        <dbReference type="Proteomes" id="UP000653411"/>
    </source>
</evidence>
<proteinExistence type="predicted"/>
<evidence type="ECO:0000313" key="3">
    <source>
        <dbReference type="EMBL" id="GGN20220.1"/>
    </source>
</evidence>
<feature type="domain" description="Methylmalonyl-CoA mutase alpha/beta chain catalytic" evidence="2">
    <location>
        <begin position="5"/>
        <end position="131"/>
    </location>
</feature>
<gene>
    <name evidence="3" type="ORF">GCM10011578_050590</name>
</gene>
<accession>A0A917XFS7</accession>
<dbReference type="InterPro" id="IPR006099">
    <property type="entry name" value="MeMalonylCoA_mutase_a/b_cat"/>
</dbReference>
<dbReference type="PANTHER" id="PTHR48101">
    <property type="entry name" value="METHYLMALONYL-COA MUTASE, MITOCHONDRIAL-RELATED"/>
    <property type="match status" value="1"/>
</dbReference>
<dbReference type="GO" id="GO:0031419">
    <property type="term" value="F:cobalamin binding"/>
    <property type="evidence" value="ECO:0007669"/>
    <property type="project" value="UniProtKB-KW"/>
</dbReference>
<keyword evidence="4" id="KW-1185">Reference proteome</keyword>
<comment type="caution">
    <text evidence="3">The sequence shown here is derived from an EMBL/GenBank/DDBJ whole genome shotgun (WGS) entry which is preliminary data.</text>
</comment>
<name>A0A917XFS7_9ACTN</name>
<protein>
    <recommendedName>
        <fullName evidence="2">Methylmalonyl-CoA mutase alpha/beta chain catalytic domain-containing protein</fullName>
    </recommendedName>
</protein>
<dbReference type="EMBL" id="BMML01000011">
    <property type="protein sequence ID" value="GGN20220.1"/>
    <property type="molecule type" value="Genomic_DNA"/>
</dbReference>
<reference evidence="3" key="1">
    <citation type="journal article" date="2014" name="Int. J. Syst. Evol. Microbiol.">
        <title>Complete genome sequence of Corynebacterium casei LMG S-19264T (=DSM 44701T), isolated from a smear-ripened cheese.</title>
        <authorList>
            <consortium name="US DOE Joint Genome Institute (JGI-PGF)"/>
            <person name="Walter F."/>
            <person name="Albersmeier A."/>
            <person name="Kalinowski J."/>
            <person name="Ruckert C."/>
        </authorList>
    </citation>
    <scope>NUCLEOTIDE SEQUENCE</scope>
    <source>
        <strain evidence="3">CGMCC 4.7110</strain>
    </source>
</reference>
<dbReference type="InterPro" id="IPR016176">
    <property type="entry name" value="Cbl-dep_enz_cat"/>
</dbReference>
<organism evidence="3 4">
    <name type="scientific">Streptomyces fuscichromogenes</name>
    <dbReference type="NCBI Taxonomy" id="1324013"/>
    <lineage>
        <taxon>Bacteria</taxon>
        <taxon>Bacillati</taxon>
        <taxon>Actinomycetota</taxon>
        <taxon>Actinomycetes</taxon>
        <taxon>Kitasatosporales</taxon>
        <taxon>Streptomycetaceae</taxon>
        <taxon>Streptomyces</taxon>
    </lineage>
</organism>
<dbReference type="AlphaFoldDB" id="A0A917XFS7"/>
<dbReference type="Proteomes" id="UP000653411">
    <property type="component" value="Unassembled WGS sequence"/>
</dbReference>
<dbReference type="Gene3D" id="3.20.20.240">
    <property type="entry name" value="Methylmalonyl-CoA mutase"/>
    <property type="match status" value="1"/>
</dbReference>
<dbReference type="PANTHER" id="PTHR48101:SF1">
    <property type="entry name" value="METHYLMALONYL-COA MUTASE, LARGE SUBUNIT"/>
    <property type="match status" value="1"/>
</dbReference>
<dbReference type="RefSeq" id="WP_189265091.1">
    <property type="nucleotide sequence ID" value="NZ_BMML01000011.1"/>
</dbReference>
<reference evidence="3" key="2">
    <citation type="submission" date="2020-09" db="EMBL/GenBank/DDBJ databases">
        <authorList>
            <person name="Sun Q."/>
            <person name="Zhou Y."/>
        </authorList>
    </citation>
    <scope>NUCLEOTIDE SEQUENCE</scope>
    <source>
        <strain evidence="3">CGMCC 4.7110</strain>
    </source>
</reference>
<dbReference type="SUPFAM" id="SSF51703">
    <property type="entry name" value="Cobalamin (vitamin B12)-dependent enzymes"/>
    <property type="match status" value="1"/>
</dbReference>
<comment type="subunit">
    <text evidence="1">Heterodimer of an alpha and a beta chain.</text>
</comment>
<dbReference type="Pfam" id="PF01642">
    <property type="entry name" value="MM_CoA_mutase"/>
    <property type="match status" value="1"/>
</dbReference>
<evidence type="ECO:0000256" key="1">
    <source>
        <dbReference type="ARBA" id="ARBA00011870"/>
    </source>
</evidence>
<sequence length="186" mass="19869">MDSGAQGESGLRHREVVAAGVGGLSVALDLPTRTGYDSGEVMARNEVSKAGAAINPIPDTQTLFQNPPPTKVSTSMMVKAPASTPILLYQPIAAEQGIAGSRLSDMILNDALEEAVARGTCFFALRRVLRHGVNGRRTSKPWSWQAVEERGGAITEPYEPLRAASRSDTFRTQRDVCGAQVTTAIF</sequence>
<evidence type="ECO:0000259" key="2">
    <source>
        <dbReference type="Pfam" id="PF01642"/>
    </source>
</evidence>
<dbReference type="GO" id="GO:0004494">
    <property type="term" value="F:methylmalonyl-CoA mutase activity"/>
    <property type="evidence" value="ECO:0007669"/>
    <property type="project" value="UniProtKB-EC"/>
</dbReference>